<dbReference type="SUPFAM" id="SSF48452">
    <property type="entry name" value="TPR-like"/>
    <property type="match status" value="2"/>
</dbReference>
<keyword evidence="2 3" id="KW-0802">TPR repeat</keyword>
<keyword evidence="4" id="KW-0732">Signal</keyword>
<evidence type="ECO:0000256" key="1">
    <source>
        <dbReference type="ARBA" id="ARBA00022737"/>
    </source>
</evidence>
<reference evidence="5 6" key="1">
    <citation type="submission" date="2019-03" db="EMBL/GenBank/DDBJ databases">
        <title>Genomic Encyclopedia of Type Strains, Phase IV (KMG-IV): sequencing the most valuable type-strain genomes for metagenomic binning, comparative biology and taxonomic classification.</title>
        <authorList>
            <person name="Goeker M."/>
        </authorList>
    </citation>
    <scope>NUCLEOTIDE SEQUENCE [LARGE SCALE GENOMIC DNA]</scope>
    <source>
        <strain evidence="5 6">DSM 13587</strain>
    </source>
</reference>
<accession>A0A4V2V1Y9</accession>
<dbReference type="PANTHER" id="PTHR44809">
    <property type="match status" value="1"/>
</dbReference>
<dbReference type="Pfam" id="PF14559">
    <property type="entry name" value="TPR_19"/>
    <property type="match status" value="1"/>
</dbReference>
<dbReference type="AlphaFoldDB" id="A0A4V2V1Y9"/>
<evidence type="ECO:0000313" key="5">
    <source>
        <dbReference type="EMBL" id="TCT23002.1"/>
    </source>
</evidence>
<organism evidence="5 6">
    <name type="scientific">Thiobaca trueperi</name>
    <dbReference type="NCBI Taxonomy" id="127458"/>
    <lineage>
        <taxon>Bacteria</taxon>
        <taxon>Pseudomonadati</taxon>
        <taxon>Pseudomonadota</taxon>
        <taxon>Gammaproteobacteria</taxon>
        <taxon>Chromatiales</taxon>
        <taxon>Chromatiaceae</taxon>
        <taxon>Thiobaca</taxon>
    </lineage>
</organism>
<evidence type="ECO:0000256" key="3">
    <source>
        <dbReference type="PROSITE-ProRule" id="PRU00339"/>
    </source>
</evidence>
<gene>
    <name evidence="5" type="ORF">EDC35_102338</name>
</gene>
<dbReference type="OrthoDB" id="9766710at2"/>
<dbReference type="Proteomes" id="UP000295717">
    <property type="component" value="Unassembled WGS sequence"/>
</dbReference>
<name>A0A4V2V1Y9_9GAMM</name>
<dbReference type="InterPro" id="IPR052943">
    <property type="entry name" value="TMTC_O-mannosyl-trnsfr"/>
</dbReference>
<evidence type="ECO:0000256" key="2">
    <source>
        <dbReference type="ARBA" id="ARBA00022803"/>
    </source>
</evidence>
<feature type="chain" id="PRO_5020408639" evidence="4">
    <location>
        <begin position="28"/>
        <end position="600"/>
    </location>
</feature>
<dbReference type="PROSITE" id="PS50005">
    <property type="entry name" value="TPR"/>
    <property type="match status" value="1"/>
</dbReference>
<comment type="caution">
    <text evidence="5">The sequence shown here is derived from an EMBL/GenBank/DDBJ whole genome shotgun (WGS) entry which is preliminary data.</text>
</comment>
<dbReference type="Gene3D" id="1.25.40.10">
    <property type="entry name" value="Tetratricopeptide repeat domain"/>
    <property type="match status" value="2"/>
</dbReference>
<proteinExistence type="predicted"/>
<keyword evidence="1" id="KW-0677">Repeat</keyword>
<evidence type="ECO:0000313" key="6">
    <source>
        <dbReference type="Proteomes" id="UP000295717"/>
    </source>
</evidence>
<dbReference type="InterPro" id="IPR019734">
    <property type="entry name" value="TPR_rpt"/>
</dbReference>
<evidence type="ECO:0000256" key="4">
    <source>
        <dbReference type="SAM" id="SignalP"/>
    </source>
</evidence>
<dbReference type="Pfam" id="PF13432">
    <property type="entry name" value="TPR_16"/>
    <property type="match status" value="3"/>
</dbReference>
<dbReference type="PANTHER" id="PTHR44809:SF1">
    <property type="entry name" value="PROTEIN O-MANNOSYL-TRANSFERASE TMTC1"/>
    <property type="match status" value="1"/>
</dbReference>
<protein>
    <submittedName>
        <fullName evidence="5">Flp pilus assembly protein TadD</fullName>
    </submittedName>
</protein>
<feature type="repeat" description="TPR" evidence="3">
    <location>
        <begin position="501"/>
        <end position="534"/>
    </location>
</feature>
<dbReference type="EMBL" id="SMAO01000002">
    <property type="protein sequence ID" value="TCT23002.1"/>
    <property type="molecule type" value="Genomic_DNA"/>
</dbReference>
<keyword evidence="6" id="KW-1185">Reference proteome</keyword>
<dbReference type="InterPro" id="IPR013105">
    <property type="entry name" value="TPR_2"/>
</dbReference>
<dbReference type="InterPro" id="IPR011990">
    <property type="entry name" value="TPR-like_helical_dom_sf"/>
</dbReference>
<feature type="signal peptide" evidence="4">
    <location>
        <begin position="1"/>
        <end position="27"/>
    </location>
</feature>
<sequence>MTCLTSRLFSAGLAAILLLPRPDPALALADPAPPASMPVAMADAAASDVAAVTGLDADQVYAILVAEIAGRRGDMATAFVNYLQAARLTRSPLMAELALRAAVSSNDDQAAAEGVNFWLELAPDAPSAHQVAAFLRIKAEDREGALTHLARLVELSAGAAESVYAQSAAIVARVPNPDQRVALMQALISRFPESADAQQSLALVAASAARLEIAERAARRALELRPDWNQPRLFLVKLLLSENKRAEARALLEAFVSQSPGDQSLHMLYGQFLVDEQEFTTAREVFGRLLLNHPNDPDALFAVGLLSLQLNDLDGARTAFTRLYDSGERRGDAAFYLAQTAERAENVQDAIDWYGKVDGANAADAQIRLALLRARSGEIAQAREIIQRLRDDVPDNAIALYLVEAEILDEVGRADESMAVYDAALAAYPDDLNLLYARALHAVKRDQIQLAERDFRRILKAEPEHADALNALGYTLADRTNRYHEARGYIEKAYALKPDEPAILDSMGWVYYRLGDYEKAHDYLRRALDKLDDGEIAAHLGEVLWAMERRTEAWSVWDAAMKAHPENDYLQAVIGRYRLSKTDVDPNAAGQQAKPKDGVK</sequence>
<dbReference type="Pfam" id="PF07719">
    <property type="entry name" value="TPR_2"/>
    <property type="match status" value="1"/>
</dbReference>
<dbReference type="RefSeq" id="WP_132976117.1">
    <property type="nucleotide sequence ID" value="NZ_SMAO01000002.1"/>
</dbReference>
<dbReference type="SMART" id="SM00028">
    <property type="entry name" value="TPR"/>
    <property type="match status" value="7"/>
</dbReference>